<organism evidence="2 3">
    <name type="scientific">Coccidioides posadasii RMSCC 3488</name>
    <dbReference type="NCBI Taxonomy" id="454284"/>
    <lineage>
        <taxon>Eukaryota</taxon>
        <taxon>Fungi</taxon>
        <taxon>Dikarya</taxon>
        <taxon>Ascomycota</taxon>
        <taxon>Pezizomycotina</taxon>
        <taxon>Eurotiomycetes</taxon>
        <taxon>Eurotiomycetidae</taxon>
        <taxon>Onygenales</taxon>
        <taxon>Onygenaceae</taxon>
        <taxon>Coccidioides</taxon>
    </lineage>
</organism>
<evidence type="ECO:0000256" key="1">
    <source>
        <dbReference type="SAM" id="MobiDB-lite"/>
    </source>
</evidence>
<proteinExistence type="predicted"/>
<dbReference type="AlphaFoldDB" id="A0A0J6I2X7"/>
<evidence type="ECO:0000313" key="2">
    <source>
        <dbReference type="EMBL" id="KMM65697.1"/>
    </source>
</evidence>
<sequence>MGIDFLHRDGHIPYECWRLGYHTFGLQRGFYIDGRNGELIESVDIDTFHYPDEAAHGISRHGVIYTNRGRSYNFSRRPRFGPGTKKPRAISRVQKAKDMTGSTRILWGRSPT</sequence>
<reference evidence="3" key="3">
    <citation type="journal article" date="2010" name="Genome Res.">
        <title>Population genomic sequencing of Coccidioides fungi reveals recent hybridization and transposon control.</title>
        <authorList>
            <person name="Neafsey D.E."/>
            <person name="Barker B.M."/>
            <person name="Sharpton T.J."/>
            <person name="Stajich J.E."/>
            <person name="Park D.J."/>
            <person name="Whiston E."/>
            <person name="Hung C.-Y."/>
            <person name="McMahan C."/>
            <person name="White J."/>
            <person name="Sykes S."/>
            <person name="Heiman D."/>
            <person name="Young S."/>
            <person name="Zeng Q."/>
            <person name="Abouelleil A."/>
            <person name="Aftuck L."/>
            <person name="Bessette D."/>
            <person name="Brown A."/>
            <person name="FitzGerald M."/>
            <person name="Lui A."/>
            <person name="Macdonald J.P."/>
            <person name="Priest M."/>
            <person name="Orbach M.J."/>
            <person name="Galgiani J.N."/>
            <person name="Kirkland T.N."/>
            <person name="Cole G.T."/>
            <person name="Birren B.W."/>
            <person name="Henn M.R."/>
            <person name="Taylor J.W."/>
            <person name="Rounsley S.D."/>
        </authorList>
    </citation>
    <scope>NUCLEOTIDE SEQUENCE [LARGE SCALE GENOMIC DNA]</scope>
    <source>
        <strain evidence="3">RMSCC 3488</strain>
    </source>
</reference>
<name>A0A0J6I2X7_COCPO</name>
<protein>
    <submittedName>
        <fullName evidence="2">Uncharacterized protein</fullName>
    </submittedName>
</protein>
<reference evidence="3" key="2">
    <citation type="journal article" date="2009" name="Genome Res.">
        <title>Comparative genomic analyses of the human fungal pathogens Coccidioides and their relatives.</title>
        <authorList>
            <person name="Sharpton T.J."/>
            <person name="Stajich J.E."/>
            <person name="Rounsley S.D."/>
            <person name="Gardner M.J."/>
            <person name="Wortman J.R."/>
            <person name="Jordar V.S."/>
            <person name="Maiti R."/>
            <person name="Kodira C.D."/>
            <person name="Neafsey D.E."/>
            <person name="Zeng Q."/>
            <person name="Hung C.-Y."/>
            <person name="McMahan C."/>
            <person name="Muszewska A."/>
            <person name="Grynberg M."/>
            <person name="Mandel M.A."/>
            <person name="Kellner E.M."/>
            <person name="Barker B.M."/>
            <person name="Galgiani J.N."/>
            <person name="Orbach M.J."/>
            <person name="Kirkland T.N."/>
            <person name="Cole G.T."/>
            <person name="Henn M.R."/>
            <person name="Birren B.W."/>
            <person name="Taylor J.W."/>
        </authorList>
    </citation>
    <scope>NUCLEOTIDE SEQUENCE [LARGE SCALE GENOMIC DNA]</scope>
    <source>
        <strain evidence="3">RMSCC 3488</strain>
    </source>
</reference>
<dbReference type="EMBL" id="DS268109">
    <property type="protein sequence ID" value="KMM65697.1"/>
    <property type="molecule type" value="Genomic_DNA"/>
</dbReference>
<accession>A0A0J6I2X7</accession>
<dbReference type="Proteomes" id="UP000054567">
    <property type="component" value="Unassembled WGS sequence"/>
</dbReference>
<gene>
    <name evidence="2" type="ORF">CPAG_02043</name>
</gene>
<feature type="region of interest" description="Disordered" evidence="1">
    <location>
        <begin position="74"/>
        <end position="95"/>
    </location>
</feature>
<reference evidence="2 3" key="1">
    <citation type="submission" date="2007-06" db="EMBL/GenBank/DDBJ databases">
        <title>The Genome Sequence of Coccidioides posadasii RMSCC_3488.</title>
        <authorList>
            <consortium name="Coccidioides Genome Resources Consortium"/>
            <consortium name="The Broad Institute Genome Sequencing Platform"/>
            <person name="Henn M.R."/>
            <person name="Sykes S."/>
            <person name="Young S."/>
            <person name="Jaffe D."/>
            <person name="Berlin A."/>
            <person name="Alvarez P."/>
            <person name="Butler J."/>
            <person name="Gnerre S."/>
            <person name="Grabherr M."/>
            <person name="Mauceli E."/>
            <person name="Brockman W."/>
            <person name="Kodira C."/>
            <person name="Alvarado L."/>
            <person name="Zeng Q."/>
            <person name="Crawford M."/>
            <person name="Antoine C."/>
            <person name="Devon K."/>
            <person name="Galgiani J."/>
            <person name="Orsborn K."/>
            <person name="Lewis M.L."/>
            <person name="Nusbaum C."/>
            <person name="Galagan J."/>
            <person name="Birren B."/>
        </authorList>
    </citation>
    <scope>NUCLEOTIDE SEQUENCE [LARGE SCALE GENOMIC DNA]</scope>
    <source>
        <strain evidence="2 3">RMSCC 3488</strain>
    </source>
</reference>
<evidence type="ECO:0000313" key="3">
    <source>
        <dbReference type="Proteomes" id="UP000054567"/>
    </source>
</evidence>
<dbReference type="VEuPathDB" id="FungiDB:CPAG_02043"/>